<keyword evidence="2" id="KW-1185">Reference proteome</keyword>
<sequence length="256" mass="29248">MRLSGSSLPSIRSCLRTCRLRAGTQAVHGQRFKSSIRSLQDAFCDLSSPFHLPPGTQGPAFPDPPAEFLHTEAQETRAEHTRTKMLELGYDPSSFWEQRIVWGDHDAFQHVNNVRYVRFLESSRIEWMVSLGKEIGGASRADDMLAGRGISLILKTISIDYKQPVVYSDMLLIAHKPHPGPLVSTSDVHKMEFGQRHFLKTHFHLMDAIYSYAQRRIVTECDEVLVWYDYEKLAKCDPGEEARAALQRRMFLTQEP</sequence>
<evidence type="ECO:0000313" key="1">
    <source>
        <dbReference type="EMBL" id="KZT07358.1"/>
    </source>
</evidence>
<proteinExistence type="predicted"/>
<dbReference type="RefSeq" id="XP_040765098.1">
    <property type="nucleotide sequence ID" value="XM_040908793.1"/>
</dbReference>
<dbReference type="InterPro" id="IPR029069">
    <property type="entry name" value="HotDog_dom_sf"/>
</dbReference>
<dbReference type="CDD" id="cd00586">
    <property type="entry name" value="4HBT"/>
    <property type="match status" value="1"/>
</dbReference>
<dbReference type="Pfam" id="PF13279">
    <property type="entry name" value="4HBT_2"/>
    <property type="match status" value="1"/>
</dbReference>
<reference evidence="1 2" key="1">
    <citation type="journal article" date="2016" name="Mol. Biol. Evol.">
        <title>Comparative Genomics of Early-Diverging Mushroom-Forming Fungi Provides Insights into the Origins of Lignocellulose Decay Capabilities.</title>
        <authorList>
            <person name="Nagy L.G."/>
            <person name="Riley R."/>
            <person name="Tritt A."/>
            <person name="Adam C."/>
            <person name="Daum C."/>
            <person name="Floudas D."/>
            <person name="Sun H."/>
            <person name="Yadav J.S."/>
            <person name="Pangilinan J."/>
            <person name="Larsson K.H."/>
            <person name="Matsuura K."/>
            <person name="Barry K."/>
            <person name="Labutti K."/>
            <person name="Kuo R."/>
            <person name="Ohm R.A."/>
            <person name="Bhattacharya S.S."/>
            <person name="Shirouzu T."/>
            <person name="Yoshinaga Y."/>
            <person name="Martin F.M."/>
            <person name="Grigoriev I.V."/>
            <person name="Hibbett D.S."/>
        </authorList>
    </citation>
    <scope>NUCLEOTIDE SEQUENCE [LARGE SCALE GENOMIC DNA]</scope>
    <source>
        <strain evidence="1 2">93-53</strain>
    </source>
</reference>
<dbReference type="GO" id="GO:0047617">
    <property type="term" value="F:fatty acyl-CoA hydrolase activity"/>
    <property type="evidence" value="ECO:0007669"/>
    <property type="project" value="TreeGrafter"/>
</dbReference>
<dbReference type="OrthoDB" id="5538558at2759"/>
<gene>
    <name evidence="1" type="ORF">LAESUDRAFT_725277</name>
</gene>
<dbReference type="Gene3D" id="3.10.129.10">
    <property type="entry name" value="Hotdog Thioesterase"/>
    <property type="match status" value="1"/>
</dbReference>
<keyword evidence="1" id="KW-0413">Isomerase</keyword>
<accession>A0A165EMB1</accession>
<feature type="non-terminal residue" evidence="1">
    <location>
        <position position="256"/>
    </location>
</feature>
<dbReference type="InterPro" id="IPR050563">
    <property type="entry name" value="4-hydroxybenzoyl-CoA_TE"/>
</dbReference>
<dbReference type="InParanoid" id="A0A165EMB1"/>
<dbReference type="AlphaFoldDB" id="A0A165EMB1"/>
<dbReference type="GeneID" id="63825822"/>
<dbReference type="SUPFAM" id="SSF54637">
    <property type="entry name" value="Thioesterase/thiol ester dehydrase-isomerase"/>
    <property type="match status" value="1"/>
</dbReference>
<evidence type="ECO:0000313" key="2">
    <source>
        <dbReference type="Proteomes" id="UP000076871"/>
    </source>
</evidence>
<dbReference type="Proteomes" id="UP000076871">
    <property type="component" value="Unassembled WGS sequence"/>
</dbReference>
<organism evidence="1 2">
    <name type="scientific">Laetiporus sulphureus 93-53</name>
    <dbReference type="NCBI Taxonomy" id="1314785"/>
    <lineage>
        <taxon>Eukaryota</taxon>
        <taxon>Fungi</taxon>
        <taxon>Dikarya</taxon>
        <taxon>Basidiomycota</taxon>
        <taxon>Agaricomycotina</taxon>
        <taxon>Agaricomycetes</taxon>
        <taxon>Polyporales</taxon>
        <taxon>Laetiporus</taxon>
    </lineage>
</organism>
<dbReference type="PANTHER" id="PTHR31793:SF39">
    <property type="entry name" value="THIOESTERASE_THIOL ESTER DEHYDRASE-ISOMERASE"/>
    <property type="match status" value="1"/>
</dbReference>
<dbReference type="GO" id="GO:0016853">
    <property type="term" value="F:isomerase activity"/>
    <property type="evidence" value="ECO:0007669"/>
    <property type="project" value="UniProtKB-KW"/>
</dbReference>
<name>A0A165EMB1_9APHY</name>
<dbReference type="PANTHER" id="PTHR31793">
    <property type="entry name" value="4-HYDROXYBENZOYL-COA THIOESTERASE FAMILY MEMBER"/>
    <property type="match status" value="1"/>
</dbReference>
<dbReference type="EMBL" id="KV427620">
    <property type="protein sequence ID" value="KZT07358.1"/>
    <property type="molecule type" value="Genomic_DNA"/>
</dbReference>
<protein>
    <submittedName>
        <fullName evidence="1">Thioesterase/thiol ester dehydrase-isomerase</fullName>
    </submittedName>
</protein>